<dbReference type="AlphaFoldDB" id="A0A432MI97"/>
<protein>
    <recommendedName>
        <fullName evidence="2">Methyltransferase FkbM domain-containing protein</fullName>
    </recommendedName>
</protein>
<reference evidence="3 4" key="2">
    <citation type="submission" date="2019-01" db="EMBL/GenBank/DDBJ databases">
        <title>Tautonia sociabilis, a novel thermotolerant planctomycete of Isosphaeraceae family, isolated from a 4000 m deep subterranean habitat.</title>
        <authorList>
            <person name="Kovaleva O.L."/>
            <person name="Elcheninov A.G."/>
            <person name="Van Heerden E."/>
            <person name="Toshchakov S.V."/>
            <person name="Novikov A."/>
            <person name="Bonch-Osmolovskaya E.A."/>
            <person name="Kublanov I.V."/>
        </authorList>
    </citation>
    <scope>NUCLEOTIDE SEQUENCE [LARGE SCALE GENOMIC DNA]</scope>
    <source>
        <strain evidence="3 4">GM2012</strain>
    </source>
</reference>
<dbReference type="SUPFAM" id="SSF53335">
    <property type="entry name" value="S-adenosyl-L-methionine-dependent methyltransferases"/>
    <property type="match status" value="1"/>
</dbReference>
<evidence type="ECO:0000313" key="4">
    <source>
        <dbReference type="Proteomes" id="UP000280296"/>
    </source>
</evidence>
<evidence type="ECO:0000256" key="1">
    <source>
        <dbReference type="SAM" id="MobiDB-lite"/>
    </source>
</evidence>
<keyword evidence="4" id="KW-1185">Reference proteome</keyword>
<dbReference type="InterPro" id="IPR029063">
    <property type="entry name" value="SAM-dependent_MTases_sf"/>
</dbReference>
<dbReference type="PANTHER" id="PTHR34203:SF15">
    <property type="entry name" value="SLL1173 PROTEIN"/>
    <property type="match status" value="1"/>
</dbReference>
<evidence type="ECO:0000313" key="3">
    <source>
        <dbReference type="EMBL" id="RUL87083.1"/>
    </source>
</evidence>
<feature type="compositionally biased region" description="Basic and acidic residues" evidence="1">
    <location>
        <begin position="37"/>
        <end position="47"/>
    </location>
</feature>
<comment type="caution">
    <text evidence="3">The sequence shown here is derived from an EMBL/GenBank/DDBJ whole genome shotgun (WGS) entry which is preliminary data.</text>
</comment>
<organism evidence="3 4">
    <name type="scientific">Tautonia sociabilis</name>
    <dbReference type="NCBI Taxonomy" id="2080755"/>
    <lineage>
        <taxon>Bacteria</taxon>
        <taxon>Pseudomonadati</taxon>
        <taxon>Planctomycetota</taxon>
        <taxon>Planctomycetia</taxon>
        <taxon>Isosphaerales</taxon>
        <taxon>Isosphaeraceae</taxon>
        <taxon>Tautonia</taxon>
    </lineage>
</organism>
<proteinExistence type="predicted"/>
<evidence type="ECO:0000259" key="2">
    <source>
        <dbReference type="Pfam" id="PF05050"/>
    </source>
</evidence>
<feature type="compositionally biased region" description="Pro residues" evidence="1">
    <location>
        <begin position="23"/>
        <end position="36"/>
    </location>
</feature>
<dbReference type="PANTHER" id="PTHR34203">
    <property type="entry name" value="METHYLTRANSFERASE, FKBM FAMILY PROTEIN"/>
    <property type="match status" value="1"/>
</dbReference>
<dbReference type="EMBL" id="RYZH01000026">
    <property type="protein sequence ID" value="RUL87083.1"/>
    <property type="molecule type" value="Genomic_DNA"/>
</dbReference>
<gene>
    <name evidence="3" type="ORF">TsocGM_14185</name>
</gene>
<accession>A0A432MI97</accession>
<feature type="compositionally biased region" description="Basic and acidic residues" evidence="1">
    <location>
        <begin position="73"/>
        <end position="82"/>
    </location>
</feature>
<name>A0A432MI97_9BACT</name>
<dbReference type="Pfam" id="PF05050">
    <property type="entry name" value="Methyltransf_21"/>
    <property type="match status" value="1"/>
</dbReference>
<dbReference type="InterPro" id="IPR052514">
    <property type="entry name" value="SAM-dependent_MTase"/>
</dbReference>
<feature type="domain" description="Methyltransferase FkbM" evidence="2">
    <location>
        <begin position="326"/>
        <end position="396"/>
    </location>
</feature>
<feature type="region of interest" description="Disordered" evidence="1">
    <location>
        <begin position="1"/>
        <end position="138"/>
    </location>
</feature>
<reference evidence="3 4" key="1">
    <citation type="submission" date="2018-12" db="EMBL/GenBank/DDBJ databases">
        <authorList>
            <person name="Toschakov S.V."/>
        </authorList>
    </citation>
    <scope>NUCLEOTIDE SEQUENCE [LARGE SCALE GENOMIC DNA]</scope>
    <source>
        <strain evidence="3 4">GM2012</strain>
    </source>
</reference>
<sequence length="439" mass="46771">MPVGPSPSIGAGKPRGRVAPEPGRLPMPMAPNPRPARGPERPRETPRRACHRVAPRWPVLGRPPSAPAPGDRSSADFPERRFMVVGEGPARGPVGEAGSTGAGQRTWEGTSMRGSPSAGVAAPRGNGPGGARPRRPVTSRVKSALRGVLPGPALGAIAELYIRNAHRASLASGADSPAPADEYWRARIDDVISCPDNAAIPRVPGSGTLDHGVLTMHNGLKVYGRSYYGPGNMGLVMANRGVHEPQEERVFAEVLRHVEPAGAMLELGAYWGFYSLWFHKEVPQARCFLVEPDPTYLACGRANFRLNGARADFTNALVGPKPAGGPVPVVTVDAFCDCKGIDRLAVLHADIQGAERDMLDGADRMLRSGRVDYVFISTHSAELHRDCLDRLRSLGFAILASADLHESYSVDGLIAARRPGLFRPDPVPISRKGIAPAEG</sequence>
<dbReference type="Gene3D" id="3.40.50.150">
    <property type="entry name" value="Vaccinia Virus protein VP39"/>
    <property type="match status" value="2"/>
</dbReference>
<dbReference type="Proteomes" id="UP000280296">
    <property type="component" value="Unassembled WGS sequence"/>
</dbReference>
<dbReference type="InterPro" id="IPR006342">
    <property type="entry name" value="FkbM_mtfrase"/>
</dbReference>